<evidence type="ECO:0008006" key="3">
    <source>
        <dbReference type="Google" id="ProtNLM"/>
    </source>
</evidence>
<accession>A0A4R9GIG5</accession>
<dbReference type="OrthoDB" id="342805at2"/>
<comment type="caution">
    <text evidence="1">The sequence shown here is derived from an EMBL/GenBank/DDBJ whole genome shotgun (WGS) entry which is preliminary data.</text>
</comment>
<dbReference type="AlphaFoldDB" id="A0A4R9GIG5"/>
<dbReference type="Proteomes" id="UP000298458">
    <property type="component" value="Unassembled WGS sequence"/>
</dbReference>
<dbReference type="EMBL" id="RQET01000004">
    <property type="protein sequence ID" value="TGK11926.1"/>
    <property type="molecule type" value="Genomic_DNA"/>
</dbReference>
<proteinExistence type="predicted"/>
<sequence length="138" mass="15480">MKLLLAKNSFYTLLLGESKAKKEIQNALEALTKKNALFCVSLASVQAILSMERDFSRREILWAQSKNFFAEILPVKKEEISLALKLSASADLNWEEWLDVASASLSDLDGILSLDSRYRKQTLMKVLLAEEIDLDGVA</sequence>
<keyword evidence="2" id="KW-1185">Reference proteome</keyword>
<name>A0A4R9GIG5_9LEPT</name>
<organism evidence="1 2">
    <name type="scientific">Leptospira fletcheri</name>
    <dbReference type="NCBI Taxonomy" id="2484981"/>
    <lineage>
        <taxon>Bacteria</taxon>
        <taxon>Pseudomonadati</taxon>
        <taxon>Spirochaetota</taxon>
        <taxon>Spirochaetia</taxon>
        <taxon>Leptospirales</taxon>
        <taxon>Leptospiraceae</taxon>
        <taxon>Leptospira</taxon>
    </lineage>
</organism>
<gene>
    <name evidence="1" type="ORF">EHO60_06470</name>
</gene>
<evidence type="ECO:0000313" key="1">
    <source>
        <dbReference type="EMBL" id="TGK11926.1"/>
    </source>
</evidence>
<reference evidence="1" key="1">
    <citation type="journal article" date="2019" name="PLoS Negl. Trop. Dis.">
        <title>Revisiting the worldwide diversity of Leptospira species in the environment.</title>
        <authorList>
            <person name="Vincent A.T."/>
            <person name="Schiettekatte O."/>
            <person name="Bourhy P."/>
            <person name="Veyrier F.J."/>
            <person name="Picardeau M."/>
        </authorList>
    </citation>
    <scope>NUCLEOTIDE SEQUENCE [LARGE SCALE GENOMIC DNA]</scope>
    <source>
        <strain evidence="1">SSW15</strain>
    </source>
</reference>
<protein>
    <recommendedName>
        <fullName evidence="3">PIN domain-containing protein</fullName>
    </recommendedName>
</protein>
<dbReference type="RefSeq" id="WP_135767329.1">
    <property type="nucleotide sequence ID" value="NZ_RQET01000004.1"/>
</dbReference>
<evidence type="ECO:0000313" key="2">
    <source>
        <dbReference type="Proteomes" id="UP000298458"/>
    </source>
</evidence>